<accession>A0A1A8ZCQ6</accession>
<dbReference type="Gene3D" id="3.40.50.2000">
    <property type="entry name" value="Glycogen Phosphorylase B"/>
    <property type="match status" value="2"/>
</dbReference>
<dbReference type="CDD" id="cd03801">
    <property type="entry name" value="GT4_PimA-like"/>
    <property type="match status" value="1"/>
</dbReference>
<sequence>MTLLRVGEQPATATDRTHRPTLPSHPTIPRPAGGPSRPRRILMLSWEYPPVLVGGLGRHVHALSVALATAGHEVTVITRHTDGAPLEEYADGVRILRAPEDPVRFPLTTNSLLPWTMAFNHTLTRTALRATQTSHYDVIHAHDWLVAHTAITLAQHLDIPLVTTIHATEAGRHQGWLPEEMNRTIHGVEHWLASESGRVIVCSGYMRDEVTALFDVPAGRVDVVPNGVEPHRWRVPAAAVDAARARFGGDGPLVAFAGRLVYEKGVQHLLAGLPALRERHPGLRAVIVGDGPYRSVLETEVQRLGLAGAVSLPGFLGGTDLPAVIAAADCFAVPSIYEPFGMVALEGAAAGAPLAVTRTGGLAEIVEPGVTGMTFAPQDPDGLTEAVHALLSDREGARALARRARAMVHERYAWSAIASRTAATYASAIARDAAFTAERAELRMAVGNALPPVPDGNLLAGAGLR</sequence>
<keyword evidence="2" id="KW-0808">Transferase</keyword>
<evidence type="ECO:0000256" key="2">
    <source>
        <dbReference type="ARBA" id="ARBA00022679"/>
    </source>
</evidence>
<dbReference type="GO" id="GO:1901137">
    <property type="term" value="P:carbohydrate derivative biosynthetic process"/>
    <property type="evidence" value="ECO:0007669"/>
    <property type="project" value="UniProtKB-ARBA"/>
</dbReference>
<proteinExistence type="predicted"/>
<dbReference type="OrthoDB" id="6286688at2"/>
<dbReference type="Pfam" id="PF00534">
    <property type="entry name" value="Glycos_transf_1"/>
    <property type="match status" value="1"/>
</dbReference>
<keyword evidence="1" id="KW-0328">Glycosyltransferase</keyword>
<dbReference type="InterPro" id="IPR050194">
    <property type="entry name" value="Glycosyltransferase_grp1"/>
</dbReference>
<reference evidence="6 7" key="1">
    <citation type="submission" date="2016-06" db="EMBL/GenBank/DDBJ databases">
        <authorList>
            <person name="Kjaerup R.B."/>
            <person name="Dalgaard T.S."/>
            <person name="Juul-Madsen H.R."/>
        </authorList>
    </citation>
    <scope>NUCLEOTIDE SEQUENCE [LARGE SCALE GENOMIC DNA]</scope>
    <source>
        <strain evidence="6 7">DSM 45248</strain>
    </source>
</reference>
<organism evidence="6 7">
    <name type="scientific">Micromonospora narathiwatensis</name>
    <dbReference type="NCBI Taxonomy" id="299146"/>
    <lineage>
        <taxon>Bacteria</taxon>
        <taxon>Bacillati</taxon>
        <taxon>Actinomycetota</taxon>
        <taxon>Actinomycetes</taxon>
        <taxon>Micromonosporales</taxon>
        <taxon>Micromonosporaceae</taxon>
        <taxon>Micromonospora</taxon>
    </lineage>
</organism>
<dbReference type="Pfam" id="PF13439">
    <property type="entry name" value="Glyco_transf_4"/>
    <property type="match status" value="1"/>
</dbReference>
<keyword evidence="7" id="KW-1185">Reference proteome</keyword>
<dbReference type="InterPro" id="IPR001296">
    <property type="entry name" value="Glyco_trans_1"/>
</dbReference>
<dbReference type="RefSeq" id="WP_091192293.1">
    <property type="nucleotide sequence ID" value="NZ_LT594324.1"/>
</dbReference>
<dbReference type="Proteomes" id="UP000198765">
    <property type="component" value="Chromosome I"/>
</dbReference>
<dbReference type="AlphaFoldDB" id="A0A1A8ZCQ6"/>
<evidence type="ECO:0000313" key="7">
    <source>
        <dbReference type="Proteomes" id="UP000198765"/>
    </source>
</evidence>
<name>A0A1A8ZCQ6_9ACTN</name>
<evidence type="ECO:0000259" key="5">
    <source>
        <dbReference type="Pfam" id="PF13439"/>
    </source>
</evidence>
<evidence type="ECO:0000313" key="6">
    <source>
        <dbReference type="EMBL" id="SBT41586.1"/>
    </source>
</evidence>
<evidence type="ECO:0000256" key="1">
    <source>
        <dbReference type="ARBA" id="ARBA00022676"/>
    </source>
</evidence>
<gene>
    <name evidence="6" type="ORF">GA0070621_1274</name>
</gene>
<dbReference type="PATRIC" id="fig|299146.4.peg.1318"/>
<feature type="region of interest" description="Disordered" evidence="3">
    <location>
        <begin position="1"/>
        <end position="36"/>
    </location>
</feature>
<evidence type="ECO:0000256" key="3">
    <source>
        <dbReference type="SAM" id="MobiDB-lite"/>
    </source>
</evidence>
<protein>
    <submittedName>
        <fullName evidence="6">(1-&gt;4)-alpha-D-glucan synthase (UDP-glucose)</fullName>
    </submittedName>
</protein>
<evidence type="ECO:0000259" key="4">
    <source>
        <dbReference type="Pfam" id="PF00534"/>
    </source>
</evidence>
<feature type="domain" description="Glycosyl transferase family 1" evidence="4">
    <location>
        <begin position="247"/>
        <end position="406"/>
    </location>
</feature>
<dbReference type="PANTHER" id="PTHR45947">
    <property type="entry name" value="SULFOQUINOVOSYL TRANSFERASE SQD2"/>
    <property type="match status" value="1"/>
</dbReference>
<dbReference type="EMBL" id="LT594324">
    <property type="protein sequence ID" value="SBT41586.1"/>
    <property type="molecule type" value="Genomic_DNA"/>
</dbReference>
<dbReference type="InterPro" id="IPR028098">
    <property type="entry name" value="Glyco_trans_4-like_N"/>
</dbReference>
<feature type="domain" description="Glycosyltransferase subfamily 4-like N-terminal" evidence="5">
    <location>
        <begin position="53"/>
        <end position="232"/>
    </location>
</feature>
<dbReference type="PANTHER" id="PTHR45947:SF3">
    <property type="entry name" value="SULFOQUINOVOSYL TRANSFERASE SQD2"/>
    <property type="match status" value="1"/>
</dbReference>
<dbReference type="SUPFAM" id="SSF53756">
    <property type="entry name" value="UDP-Glycosyltransferase/glycogen phosphorylase"/>
    <property type="match status" value="1"/>
</dbReference>
<dbReference type="GO" id="GO:0016758">
    <property type="term" value="F:hexosyltransferase activity"/>
    <property type="evidence" value="ECO:0007669"/>
    <property type="project" value="TreeGrafter"/>
</dbReference>